<evidence type="ECO:0000256" key="3">
    <source>
        <dbReference type="SAM" id="Phobius"/>
    </source>
</evidence>
<organism evidence="4 5">
    <name type="scientific">Luteococcus sanguinis</name>
    <dbReference type="NCBI Taxonomy" id="174038"/>
    <lineage>
        <taxon>Bacteria</taxon>
        <taxon>Bacillati</taxon>
        <taxon>Actinomycetota</taxon>
        <taxon>Actinomycetes</taxon>
        <taxon>Propionibacteriales</taxon>
        <taxon>Propionibacteriaceae</taxon>
        <taxon>Luteococcus</taxon>
    </lineage>
</organism>
<feature type="compositionally biased region" description="Low complexity" evidence="2">
    <location>
        <begin position="47"/>
        <end position="59"/>
    </location>
</feature>
<feature type="region of interest" description="Disordered" evidence="2">
    <location>
        <begin position="187"/>
        <end position="238"/>
    </location>
</feature>
<feature type="transmembrane region" description="Helical" evidence="3">
    <location>
        <begin position="73"/>
        <end position="95"/>
    </location>
</feature>
<feature type="compositionally biased region" description="Low complexity" evidence="2">
    <location>
        <begin position="202"/>
        <end position="238"/>
    </location>
</feature>
<sequence>MPSRKSPGNGPGRGTSRSRAVPPSRTPRTPGRAGERAARPSRLTNEAPAPTSGGGATAATPLLRRGLGLTRRAIALAVIMAMLMLSYASSLRVYLRQEQDAATARQQIAERDAAIASLQDEVERWKDDDYVKAQARDRLGWVMPGEVGFRVIGADGKPLGGGATISGAGTLPSGEHATTWWERLEGSLSAADEPVAAQSADPTPITAPSSADPSASVSPSAASSAGSASATPTSSPTR</sequence>
<dbReference type="RefSeq" id="WP_343884122.1">
    <property type="nucleotide sequence ID" value="NZ_BAAAKI010000001.1"/>
</dbReference>
<feature type="coiled-coil region" evidence="1">
    <location>
        <begin position="101"/>
        <end position="128"/>
    </location>
</feature>
<gene>
    <name evidence="4" type="ORF">ACFP57_07765</name>
</gene>
<feature type="region of interest" description="Disordered" evidence="2">
    <location>
        <begin position="1"/>
        <end position="59"/>
    </location>
</feature>
<dbReference type="InterPro" id="IPR007060">
    <property type="entry name" value="FtsL/DivIC"/>
</dbReference>
<evidence type="ECO:0000256" key="2">
    <source>
        <dbReference type="SAM" id="MobiDB-lite"/>
    </source>
</evidence>
<name>A0ABW1X305_9ACTN</name>
<evidence type="ECO:0000313" key="5">
    <source>
        <dbReference type="Proteomes" id="UP001596266"/>
    </source>
</evidence>
<comment type="caution">
    <text evidence="4">The sequence shown here is derived from an EMBL/GenBank/DDBJ whole genome shotgun (WGS) entry which is preliminary data.</text>
</comment>
<dbReference type="Proteomes" id="UP001596266">
    <property type="component" value="Unassembled WGS sequence"/>
</dbReference>
<keyword evidence="3" id="KW-0812">Transmembrane</keyword>
<protein>
    <submittedName>
        <fullName evidence="4">Septum formation initiator family protein</fullName>
    </submittedName>
</protein>
<keyword evidence="3" id="KW-0472">Membrane</keyword>
<accession>A0ABW1X305</accession>
<evidence type="ECO:0000256" key="1">
    <source>
        <dbReference type="SAM" id="Coils"/>
    </source>
</evidence>
<reference evidence="5" key="1">
    <citation type="journal article" date="2019" name="Int. J. Syst. Evol. Microbiol.">
        <title>The Global Catalogue of Microorganisms (GCM) 10K type strain sequencing project: providing services to taxonomists for standard genome sequencing and annotation.</title>
        <authorList>
            <consortium name="The Broad Institute Genomics Platform"/>
            <consortium name="The Broad Institute Genome Sequencing Center for Infectious Disease"/>
            <person name="Wu L."/>
            <person name="Ma J."/>
        </authorList>
    </citation>
    <scope>NUCLEOTIDE SEQUENCE [LARGE SCALE GENOMIC DNA]</scope>
    <source>
        <strain evidence="5">CGMCC 1.15277</strain>
    </source>
</reference>
<evidence type="ECO:0000313" key="4">
    <source>
        <dbReference type="EMBL" id="MFC6396879.1"/>
    </source>
</evidence>
<keyword evidence="3" id="KW-1133">Transmembrane helix</keyword>
<dbReference type="EMBL" id="JBHSUA010000015">
    <property type="protein sequence ID" value="MFC6396879.1"/>
    <property type="molecule type" value="Genomic_DNA"/>
</dbReference>
<keyword evidence="5" id="KW-1185">Reference proteome</keyword>
<proteinExistence type="predicted"/>
<dbReference type="Pfam" id="PF04977">
    <property type="entry name" value="DivIC"/>
    <property type="match status" value="1"/>
</dbReference>
<keyword evidence="1" id="KW-0175">Coiled coil</keyword>